<feature type="transmembrane region" description="Helical" evidence="1">
    <location>
        <begin position="16"/>
        <end position="37"/>
    </location>
</feature>
<keyword evidence="1" id="KW-0472">Membrane</keyword>
<dbReference type="EMBL" id="CP037920">
    <property type="protein sequence ID" value="QDT96292.1"/>
    <property type="molecule type" value="Genomic_DNA"/>
</dbReference>
<gene>
    <name evidence="2" type="ORF">V144x_17460</name>
</gene>
<dbReference type="KEGG" id="gaw:V144x_17460"/>
<accession>A0A517VTG4</accession>
<name>A0A517VTG4_9PLAN</name>
<keyword evidence="1" id="KW-1133">Transmembrane helix</keyword>
<evidence type="ECO:0000313" key="3">
    <source>
        <dbReference type="Proteomes" id="UP000318704"/>
    </source>
</evidence>
<dbReference type="AlphaFoldDB" id="A0A517VTG4"/>
<feature type="transmembrane region" description="Helical" evidence="1">
    <location>
        <begin position="92"/>
        <end position="112"/>
    </location>
</feature>
<dbReference type="RefSeq" id="WP_144984154.1">
    <property type="nucleotide sequence ID" value="NZ_CP037920.1"/>
</dbReference>
<reference evidence="2 3" key="1">
    <citation type="submission" date="2019-03" db="EMBL/GenBank/DDBJ databases">
        <title>Deep-cultivation of Planctomycetes and their phenomic and genomic characterization uncovers novel biology.</title>
        <authorList>
            <person name="Wiegand S."/>
            <person name="Jogler M."/>
            <person name="Boedeker C."/>
            <person name="Pinto D."/>
            <person name="Vollmers J."/>
            <person name="Rivas-Marin E."/>
            <person name="Kohn T."/>
            <person name="Peeters S.H."/>
            <person name="Heuer A."/>
            <person name="Rast P."/>
            <person name="Oberbeckmann S."/>
            <person name="Bunk B."/>
            <person name="Jeske O."/>
            <person name="Meyerdierks A."/>
            <person name="Storesund J.E."/>
            <person name="Kallscheuer N."/>
            <person name="Luecker S."/>
            <person name="Lage O.M."/>
            <person name="Pohl T."/>
            <person name="Merkel B.J."/>
            <person name="Hornburger P."/>
            <person name="Mueller R.-W."/>
            <person name="Bruemmer F."/>
            <person name="Labrenz M."/>
            <person name="Spormann A.M."/>
            <person name="Op den Camp H."/>
            <person name="Overmann J."/>
            <person name="Amann R."/>
            <person name="Jetten M.S.M."/>
            <person name="Mascher T."/>
            <person name="Medema M.H."/>
            <person name="Devos D.P."/>
            <person name="Kaster A.-K."/>
            <person name="Ovreas L."/>
            <person name="Rohde M."/>
            <person name="Galperin M.Y."/>
            <person name="Jogler C."/>
        </authorList>
    </citation>
    <scope>NUCLEOTIDE SEQUENCE [LARGE SCALE GENOMIC DNA]</scope>
    <source>
        <strain evidence="2 3">V144</strain>
    </source>
</reference>
<organism evidence="2 3">
    <name type="scientific">Gimesia aquarii</name>
    <dbReference type="NCBI Taxonomy" id="2527964"/>
    <lineage>
        <taxon>Bacteria</taxon>
        <taxon>Pseudomonadati</taxon>
        <taxon>Planctomycetota</taxon>
        <taxon>Planctomycetia</taxon>
        <taxon>Planctomycetales</taxon>
        <taxon>Planctomycetaceae</taxon>
        <taxon>Gimesia</taxon>
    </lineage>
</organism>
<evidence type="ECO:0000256" key="1">
    <source>
        <dbReference type="SAM" id="Phobius"/>
    </source>
</evidence>
<keyword evidence="1" id="KW-0812">Transmembrane</keyword>
<dbReference type="Proteomes" id="UP000318704">
    <property type="component" value="Chromosome"/>
</dbReference>
<proteinExistence type="predicted"/>
<evidence type="ECO:0000313" key="2">
    <source>
        <dbReference type="EMBL" id="QDT96292.1"/>
    </source>
</evidence>
<feature type="transmembrane region" description="Helical" evidence="1">
    <location>
        <begin position="58"/>
        <end position="80"/>
    </location>
</feature>
<sequence>MDEVDDESTSKKSPSYRLIGLGVLGIGCLILLVFVGWPVYQASGEVTEIKISKKLIGLGLFAIIAGVNGIVFGELAFSWFPSGDTNLSDIKLATWFMIVVNCTILWYVLSLLESYLKSLGYDGSLL</sequence>
<protein>
    <submittedName>
        <fullName evidence="2">Uncharacterized protein</fullName>
    </submittedName>
</protein>